<feature type="region of interest" description="Disordered" evidence="3">
    <location>
        <begin position="149"/>
        <end position="168"/>
    </location>
</feature>
<dbReference type="STRING" id="177199.A0A420Y5T4"/>
<keyword evidence="2" id="KW-1015">Disulfide bond</keyword>
<evidence type="ECO:0000256" key="2">
    <source>
        <dbReference type="ARBA" id="ARBA00023157"/>
    </source>
</evidence>
<reference evidence="5 6" key="1">
    <citation type="submission" date="2018-08" db="EMBL/GenBank/DDBJ databases">
        <title>Draft genome of the lignicolous fungus Coniochaeta pulveracea.</title>
        <authorList>
            <person name="Borstlap C.J."/>
            <person name="De Witt R.N."/>
            <person name="Botha A."/>
            <person name="Volschenk H."/>
        </authorList>
    </citation>
    <scope>NUCLEOTIDE SEQUENCE [LARGE SCALE GENOMIC DNA]</scope>
    <source>
        <strain evidence="5 6">CAB683</strain>
    </source>
</reference>
<proteinExistence type="inferred from homology"/>
<feature type="domain" description="Thioredoxin" evidence="4">
    <location>
        <begin position="1"/>
        <end position="69"/>
    </location>
</feature>
<evidence type="ECO:0000256" key="1">
    <source>
        <dbReference type="ARBA" id="ARBA00008987"/>
    </source>
</evidence>
<evidence type="ECO:0000313" key="5">
    <source>
        <dbReference type="EMBL" id="RKU43241.1"/>
    </source>
</evidence>
<dbReference type="PANTHER" id="PTHR46115">
    <property type="entry name" value="THIOREDOXIN-LIKE PROTEIN 1"/>
    <property type="match status" value="1"/>
</dbReference>
<evidence type="ECO:0000259" key="4">
    <source>
        <dbReference type="Pfam" id="PF00085"/>
    </source>
</evidence>
<keyword evidence="6" id="KW-1185">Reference proteome</keyword>
<evidence type="ECO:0000313" key="6">
    <source>
        <dbReference type="Proteomes" id="UP000275385"/>
    </source>
</evidence>
<dbReference type="CDD" id="cd02947">
    <property type="entry name" value="TRX_family"/>
    <property type="match status" value="1"/>
</dbReference>
<dbReference type="OrthoDB" id="2121326at2759"/>
<gene>
    <name evidence="5" type="ORF">DL546_003448</name>
</gene>
<dbReference type="EMBL" id="QVQW01000045">
    <property type="protein sequence ID" value="RKU43241.1"/>
    <property type="molecule type" value="Genomic_DNA"/>
</dbReference>
<sequence>MIAPHFESLAKTNAKPNKIAFVKVDVDSQQAVAQKYGVRSMPTFLVFHHQKVVQTVTGANPPALAEAVDKAVKLAGAPGPSFATGGHRLGGSGVATPGRQASLSRPMKWDLKKIFDAIVTFFGLYFVSLFSLDPYKAAEGSAFNKMAAPKHTGSAGTTAGGKGGSSRGPAFKTLADL</sequence>
<dbReference type="Proteomes" id="UP000275385">
    <property type="component" value="Unassembled WGS sequence"/>
</dbReference>
<dbReference type="InterPro" id="IPR036249">
    <property type="entry name" value="Thioredoxin-like_sf"/>
</dbReference>
<accession>A0A420Y5T4</accession>
<comment type="caution">
    <text evidence="5">The sequence shown here is derived from an EMBL/GenBank/DDBJ whole genome shotgun (WGS) entry which is preliminary data.</text>
</comment>
<dbReference type="Pfam" id="PF00085">
    <property type="entry name" value="Thioredoxin"/>
    <property type="match status" value="1"/>
</dbReference>
<name>A0A420Y5T4_9PEZI</name>
<organism evidence="5 6">
    <name type="scientific">Coniochaeta pulveracea</name>
    <dbReference type="NCBI Taxonomy" id="177199"/>
    <lineage>
        <taxon>Eukaryota</taxon>
        <taxon>Fungi</taxon>
        <taxon>Dikarya</taxon>
        <taxon>Ascomycota</taxon>
        <taxon>Pezizomycotina</taxon>
        <taxon>Sordariomycetes</taxon>
        <taxon>Sordariomycetidae</taxon>
        <taxon>Coniochaetales</taxon>
        <taxon>Coniochaetaceae</taxon>
        <taxon>Coniochaeta</taxon>
    </lineage>
</organism>
<dbReference type="InterPro" id="IPR013766">
    <property type="entry name" value="Thioredoxin_domain"/>
</dbReference>
<dbReference type="Gene3D" id="3.40.30.10">
    <property type="entry name" value="Glutaredoxin"/>
    <property type="match status" value="1"/>
</dbReference>
<comment type="similarity">
    <text evidence="1">Belongs to the thioredoxin family.</text>
</comment>
<protein>
    <recommendedName>
        <fullName evidence="4">Thioredoxin domain-containing protein</fullName>
    </recommendedName>
</protein>
<dbReference type="AlphaFoldDB" id="A0A420Y5T4"/>
<dbReference type="SUPFAM" id="SSF52833">
    <property type="entry name" value="Thioredoxin-like"/>
    <property type="match status" value="1"/>
</dbReference>
<evidence type="ECO:0000256" key="3">
    <source>
        <dbReference type="SAM" id="MobiDB-lite"/>
    </source>
</evidence>